<feature type="transmembrane region" description="Helical" evidence="1">
    <location>
        <begin position="71"/>
        <end position="90"/>
    </location>
</feature>
<keyword evidence="3" id="KW-0808">Transferase</keyword>
<dbReference type="EMBL" id="CP000360">
    <property type="protein sequence ID" value="ABF40784.1"/>
    <property type="molecule type" value="Genomic_DNA"/>
</dbReference>
<feature type="transmembrane region" description="Helical" evidence="1">
    <location>
        <begin position="29"/>
        <end position="50"/>
    </location>
</feature>
<reference evidence="3 4" key="1">
    <citation type="journal article" date="2009" name="Appl. Environ. Microbiol.">
        <title>Three genomes from the phylum Acidobacteria provide insight into the lifestyles of these microorganisms in soils.</title>
        <authorList>
            <person name="Ward N.L."/>
            <person name="Challacombe J.F."/>
            <person name="Janssen P.H."/>
            <person name="Henrissat B."/>
            <person name="Coutinho P.M."/>
            <person name="Wu M."/>
            <person name="Xie G."/>
            <person name="Haft D.H."/>
            <person name="Sait M."/>
            <person name="Badger J."/>
            <person name="Barabote R.D."/>
            <person name="Bradley B."/>
            <person name="Brettin T.S."/>
            <person name="Brinkac L.M."/>
            <person name="Bruce D."/>
            <person name="Creasy T."/>
            <person name="Daugherty S.C."/>
            <person name="Davidsen T.M."/>
            <person name="DeBoy R.T."/>
            <person name="Detter J.C."/>
            <person name="Dodson R.J."/>
            <person name="Durkin A.S."/>
            <person name="Ganapathy A."/>
            <person name="Gwinn-Giglio M."/>
            <person name="Han C.S."/>
            <person name="Khouri H."/>
            <person name="Kiss H."/>
            <person name="Kothari S.P."/>
            <person name="Madupu R."/>
            <person name="Nelson K.E."/>
            <person name="Nelson W.C."/>
            <person name="Paulsen I."/>
            <person name="Penn K."/>
            <person name="Ren Q."/>
            <person name="Rosovitz M.J."/>
            <person name="Selengut J.D."/>
            <person name="Shrivastava S."/>
            <person name="Sullivan S.A."/>
            <person name="Tapia R."/>
            <person name="Thompson L.S."/>
            <person name="Watkins K.L."/>
            <person name="Yang Q."/>
            <person name="Yu C."/>
            <person name="Zafar N."/>
            <person name="Zhou L."/>
            <person name="Kuske C.R."/>
        </authorList>
    </citation>
    <scope>NUCLEOTIDE SEQUENCE [LARGE SCALE GENOMIC DNA]</scope>
    <source>
        <strain evidence="3 4">Ellin345</strain>
    </source>
</reference>
<keyword evidence="3" id="KW-0012">Acyltransferase</keyword>
<dbReference type="PANTHER" id="PTHR23028:SF53">
    <property type="entry name" value="ACYL_TRANSF_3 DOMAIN-CONTAINING PROTEIN"/>
    <property type="match status" value="1"/>
</dbReference>
<evidence type="ECO:0000313" key="4">
    <source>
        <dbReference type="Proteomes" id="UP000002432"/>
    </source>
</evidence>
<keyword evidence="1" id="KW-1133">Transmembrane helix</keyword>
<dbReference type="RefSeq" id="WP_011522586.1">
    <property type="nucleotide sequence ID" value="NC_008009.1"/>
</dbReference>
<sequence>MNNRITQLDGLRAFAFLAVFVHHAFKAPLLWMGVDLFFVMSGFLITRILLGLKEKGKGFFGPFYARRARRILPPYLLFIVFSTIVIPVAWKHIWFYYAFFAANVAEMLGVGGGRALAPLWSLAVEEQFYLVWPFVVLLTSRKNLKRICLVGVFALPIIRALATPYVSFSVIYHMTFFRMDLLMAGSFVGMVWDEDRSKVMSYQRMAGVMTLIVPLAILALARIPSFRTGANSVLFNGVGYSLALVMFTSVLVYSLSIREGMVFRLLTSGLLTYLGRISYMMYLVHATMIVLVEKLALHGHKGLVVESAIALAATVAFASLSWKFVEGPILNAGHVPPKLTNVAAAS</sequence>
<dbReference type="OrthoDB" id="9796461at2"/>
<feature type="domain" description="Acyltransferase 3" evidence="2">
    <location>
        <begin position="7"/>
        <end position="320"/>
    </location>
</feature>
<dbReference type="Proteomes" id="UP000002432">
    <property type="component" value="Chromosome"/>
</dbReference>
<gene>
    <name evidence="3" type="ordered locus">Acid345_1783</name>
</gene>
<feature type="transmembrane region" description="Helical" evidence="1">
    <location>
        <begin position="202"/>
        <end position="221"/>
    </location>
</feature>
<organism evidence="3 4">
    <name type="scientific">Koribacter versatilis (strain Ellin345)</name>
    <dbReference type="NCBI Taxonomy" id="204669"/>
    <lineage>
        <taxon>Bacteria</taxon>
        <taxon>Pseudomonadati</taxon>
        <taxon>Acidobacteriota</taxon>
        <taxon>Terriglobia</taxon>
        <taxon>Terriglobales</taxon>
        <taxon>Candidatus Korobacteraceae</taxon>
        <taxon>Candidatus Korobacter</taxon>
    </lineage>
</organism>
<dbReference type="HOGENOM" id="CLU_005679_1_2_0"/>
<name>Q1IQR6_KORVE</name>
<feature type="transmembrane region" description="Helical" evidence="1">
    <location>
        <begin position="273"/>
        <end position="291"/>
    </location>
</feature>
<dbReference type="eggNOG" id="COG1835">
    <property type="taxonomic scope" value="Bacteria"/>
</dbReference>
<dbReference type="KEGG" id="aba:Acid345_1783"/>
<accession>Q1IQR6</accession>
<evidence type="ECO:0000313" key="3">
    <source>
        <dbReference type="EMBL" id="ABF40784.1"/>
    </source>
</evidence>
<feature type="transmembrane region" description="Helical" evidence="1">
    <location>
        <begin position="233"/>
        <end position="253"/>
    </location>
</feature>
<dbReference type="GO" id="GO:0016747">
    <property type="term" value="F:acyltransferase activity, transferring groups other than amino-acyl groups"/>
    <property type="evidence" value="ECO:0007669"/>
    <property type="project" value="InterPro"/>
</dbReference>
<dbReference type="EnsemblBacteria" id="ABF40784">
    <property type="protein sequence ID" value="ABF40784"/>
    <property type="gene ID" value="Acid345_1783"/>
</dbReference>
<dbReference type="GO" id="GO:0000271">
    <property type="term" value="P:polysaccharide biosynthetic process"/>
    <property type="evidence" value="ECO:0007669"/>
    <property type="project" value="TreeGrafter"/>
</dbReference>
<dbReference type="GO" id="GO:0016020">
    <property type="term" value="C:membrane"/>
    <property type="evidence" value="ECO:0007669"/>
    <property type="project" value="TreeGrafter"/>
</dbReference>
<dbReference type="PANTHER" id="PTHR23028">
    <property type="entry name" value="ACETYLTRANSFERASE"/>
    <property type="match status" value="1"/>
</dbReference>
<protein>
    <submittedName>
        <fullName evidence="3">Acyltransferase 3</fullName>
    </submittedName>
</protein>
<evidence type="ECO:0000259" key="2">
    <source>
        <dbReference type="Pfam" id="PF01757"/>
    </source>
</evidence>
<proteinExistence type="predicted"/>
<dbReference type="AlphaFoldDB" id="Q1IQR6"/>
<keyword evidence="1" id="KW-0472">Membrane</keyword>
<dbReference type="InterPro" id="IPR050879">
    <property type="entry name" value="Acyltransferase_3"/>
</dbReference>
<dbReference type="Pfam" id="PF01757">
    <property type="entry name" value="Acyl_transf_3"/>
    <property type="match status" value="1"/>
</dbReference>
<keyword evidence="1" id="KW-0812">Transmembrane</keyword>
<keyword evidence="4" id="KW-1185">Reference proteome</keyword>
<feature type="transmembrane region" description="Helical" evidence="1">
    <location>
        <begin position="147"/>
        <end position="172"/>
    </location>
</feature>
<dbReference type="STRING" id="204669.Acid345_1783"/>
<evidence type="ECO:0000256" key="1">
    <source>
        <dbReference type="SAM" id="Phobius"/>
    </source>
</evidence>
<dbReference type="InterPro" id="IPR002656">
    <property type="entry name" value="Acyl_transf_3_dom"/>
</dbReference>